<evidence type="ECO:0000256" key="6">
    <source>
        <dbReference type="ARBA" id="ARBA00023242"/>
    </source>
</evidence>
<dbReference type="InterPro" id="IPR001611">
    <property type="entry name" value="Leu-rich_rpt"/>
</dbReference>
<feature type="transmembrane region" description="Helical" evidence="10">
    <location>
        <begin position="157"/>
        <end position="175"/>
    </location>
</feature>
<evidence type="ECO:0000256" key="2">
    <source>
        <dbReference type="ARBA" id="ARBA00022614"/>
    </source>
</evidence>
<dbReference type="GO" id="GO:0005686">
    <property type="term" value="C:U2 snRNP"/>
    <property type="evidence" value="ECO:0007669"/>
    <property type="project" value="TreeGrafter"/>
</dbReference>
<dbReference type="GO" id="GO:0030620">
    <property type="term" value="F:U2 snRNA binding"/>
    <property type="evidence" value="ECO:0007669"/>
    <property type="project" value="InterPro"/>
</dbReference>
<evidence type="ECO:0000256" key="1">
    <source>
        <dbReference type="ARBA" id="ARBA00004123"/>
    </source>
</evidence>
<dbReference type="GO" id="GO:0000398">
    <property type="term" value="P:mRNA splicing, via spliceosome"/>
    <property type="evidence" value="ECO:0007669"/>
    <property type="project" value="InterPro"/>
</dbReference>
<evidence type="ECO:0000256" key="4">
    <source>
        <dbReference type="ARBA" id="ARBA00022737"/>
    </source>
</evidence>
<keyword evidence="10" id="KW-1133">Transmembrane helix</keyword>
<keyword evidence="4" id="KW-0677">Repeat</keyword>
<feature type="region of interest" description="Disordered" evidence="9">
    <location>
        <begin position="422"/>
        <end position="466"/>
    </location>
</feature>
<keyword evidence="3" id="KW-0747">Spliceosome</keyword>
<evidence type="ECO:0000256" key="3">
    <source>
        <dbReference type="ARBA" id="ARBA00022728"/>
    </source>
</evidence>
<name>A0A238BRP3_9BILA</name>
<sequence length="482" mass="54830">MQLDQVDGSERDLMEVDPVRHRFPCCIVWTPIPLLTWLFPFVGHMGIATSRGIIYDFSGSFCVSEDDMAFGWPTWYRQVDPNTIDGGMEAWDRAVLDASEEYKGHVHTLFCDNCYCHVALALNKMRYGHKRGYNCFQLASMILFKGRYVGIGGFIKQWFPFTIIILFTLMIIIITKVELINDSLQYLNTVRDRELSLRACKIPVLENLGVTKDQFDTIDLTDNDIKKLENIPSLRRLSTLLMHNNRVQQIMPNIGEVLPSLKTLALTNNNLCELGDIDPLVTCKKLEYLTLIGNPLTHKPQYRLYVIYKLPSVRVLDFKRVRLAERKQADSLFKGKKGQKFRNEVVKKSKVILDDEEDRQSRNLGVEDEAIASASSLAEVERLQAILQSGRIPERDWNHESIGDVTDEFEKNAKESNGFVAEQEDGNDDIPSPANNDVPLPADDDVPSPYRDDVNDDIQSPAANPPQEVKLMINITVHVGIQ</sequence>
<keyword evidence="10" id="KW-0472">Membrane</keyword>
<dbReference type="FunFam" id="3.80.10.10:FF:000026">
    <property type="entry name" value="U2 small nuclear ribonucleoprotein A"/>
    <property type="match status" value="1"/>
</dbReference>
<evidence type="ECO:0000256" key="5">
    <source>
        <dbReference type="ARBA" id="ARBA00023187"/>
    </source>
</evidence>
<evidence type="ECO:0000313" key="12">
    <source>
        <dbReference type="EMBL" id="OZC07664.1"/>
    </source>
</evidence>
<dbReference type="InterPro" id="IPR008496">
    <property type="entry name" value="TMEM222/RTE1"/>
</dbReference>
<evidence type="ECO:0000313" key="13">
    <source>
        <dbReference type="Proteomes" id="UP000242913"/>
    </source>
</evidence>
<keyword evidence="10" id="KW-0812">Transmembrane</keyword>
<keyword evidence="5" id="KW-0508">mRNA splicing</keyword>
<keyword evidence="6" id="KW-0539">Nucleus</keyword>
<feature type="domain" description="U2A'/phosphoprotein 32 family A C-terminal" evidence="11">
    <location>
        <begin position="299"/>
        <end position="317"/>
    </location>
</feature>
<dbReference type="InterPro" id="IPR003603">
    <property type="entry name" value="U2A'_phosphoprotein32A_C"/>
</dbReference>
<dbReference type="GO" id="GO:0005681">
    <property type="term" value="C:spliceosomal complex"/>
    <property type="evidence" value="ECO:0007669"/>
    <property type="project" value="UniProtKB-KW"/>
</dbReference>
<dbReference type="InterPro" id="IPR032675">
    <property type="entry name" value="LRR_dom_sf"/>
</dbReference>
<dbReference type="Pfam" id="PF14580">
    <property type="entry name" value="LRR_9"/>
    <property type="match status" value="1"/>
</dbReference>
<dbReference type="Proteomes" id="UP000242913">
    <property type="component" value="Unassembled WGS sequence"/>
</dbReference>
<evidence type="ECO:0000259" key="11">
    <source>
        <dbReference type="SMART" id="SM00446"/>
    </source>
</evidence>
<comment type="subcellular location">
    <subcellularLocation>
        <location evidence="1">Nucleus</location>
    </subcellularLocation>
</comment>
<evidence type="ECO:0000256" key="8">
    <source>
        <dbReference type="ARBA" id="ARBA00069881"/>
    </source>
</evidence>
<evidence type="ECO:0000256" key="10">
    <source>
        <dbReference type="SAM" id="Phobius"/>
    </source>
</evidence>
<dbReference type="SUPFAM" id="SSF52058">
    <property type="entry name" value="L domain-like"/>
    <property type="match status" value="1"/>
</dbReference>
<dbReference type="Pfam" id="PF05608">
    <property type="entry name" value="RTE1"/>
    <property type="match status" value="1"/>
</dbReference>
<evidence type="ECO:0000256" key="9">
    <source>
        <dbReference type="SAM" id="MobiDB-lite"/>
    </source>
</evidence>
<dbReference type="PANTHER" id="PTHR10552">
    <property type="entry name" value="U2 SMALL NUCLEAR RIBONUCLEOPROTEIN A"/>
    <property type="match status" value="1"/>
</dbReference>
<dbReference type="SMART" id="SM00446">
    <property type="entry name" value="LRRcap"/>
    <property type="match status" value="1"/>
</dbReference>
<dbReference type="OrthoDB" id="433501at2759"/>
<dbReference type="EMBL" id="KZ270025">
    <property type="protein sequence ID" value="OZC07664.1"/>
    <property type="molecule type" value="Genomic_DNA"/>
</dbReference>
<comment type="similarity">
    <text evidence="7">Belongs to the U2 small nuclear ribonucleoprotein A family.</text>
</comment>
<gene>
    <name evidence="12" type="ORF">X798_05300</name>
</gene>
<reference evidence="12 13" key="1">
    <citation type="submission" date="2015-12" db="EMBL/GenBank/DDBJ databases">
        <title>Draft genome of the nematode, Onchocerca flexuosa.</title>
        <authorList>
            <person name="Mitreva M."/>
        </authorList>
    </citation>
    <scope>NUCLEOTIDE SEQUENCE [LARGE SCALE GENOMIC DNA]</scope>
    <source>
        <strain evidence="12">Red Deer</strain>
    </source>
</reference>
<keyword evidence="2" id="KW-0433">Leucine-rich repeat</keyword>
<dbReference type="PANTHER" id="PTHR10552:SF6">
    <property type="entry name" value="U2 SMALL NUCLEAR RIBONUCLEOPROTEIN A"/>
    <property type="match status" value="1"/>
</dbReference>
<dbReference type="AlphaFoldDB" id="A0A238BRP3"/>
<keyword evidence="13" id="KW-1185">Reference proteome</keyword>
<evidence type="ECO:0000256" key="7">
    <source>
        <dbReference type="ARBA" id="ARBA00024196"/>
    </source>
</evidence>
<dbReference type="Gene3D" id="3.80.10.10">
    <property type="entry name" value="Ribonuclease Inhibitor"/>
    <property type="match status" value="1"/>
</dbReference>
<keyword evidence="3" id="KW-0507">mRNA processing</keyword>
<proteinExistence type="inferred from homology"/>
<accession>A0A238BRP3</accession>
<protein>
    <recommendedName>
        <fullName evidence="8">Probable U2 small nuclear ribonucleoprotein A'</fullName>
    </recommendedName>
</protein>
<organism evidence="12 13">
    <name type="scientific">Onchocerca flexuosa</name>
    <dbReference type="NCBI Taxonomy" id="387005"/>
    <lineage>
        <taxon>Eukaryota</taxon>
        <taxon>Metazoa</taxon>
        <taxon>Ecdysozoa</taxon>
        <taxon>Nematoda</taxon>
        <taxon>Chromadorea</taxon>
        <taxon>Rhabditida</taxon>
        <taxon>Spirurina</taxon>
        <taxon>Spiruromorpha</taxon>
        <taxon>Filarioidea</taxon>
        <taxon>Onchocercidae</taxon>
        <taxon>Onchocerca</taxon>
    </lineage>
</organism>
<dbReference type="InterPro" id="IPR044640">
    <property type="entry name" value="RU2A"/>
</dbReference>
<dbReference type="PROSITE" id="PS51450">
    <property type="entry name" value="LRR"/>
    <property type="match status" value="1"/>
</dbReference>